<sequence>MPPSNGQKLVQDVEHLASDAVLIHNSFVQIDEELSIIAEETLSFFHPHLFFRQDVLKFQDDLQGYHKQYKDLLWKSRDVAGAASAKLDDFLQTSLPFIRDGNVGIDEKVLLLGSVIKSVPADETAAQHTADAFEELHSGLDRALNVWTQLHEQKIQHLSNKESSLQSKWPPARDVAKPVQLSHVLAALSPDYTAHGINEGIDPSPVELGMSSLVDKIQFIHGIWLQICTELRQIHKRLEIQAEGANISLTLFDIRMTALEPVFRDLVEALRAYESGVTRSQAVLSL</sequence>
<evidence type="ECO:0000313" key="2">
    <source>
        <dbReference type="Proteomes" id="UP000308730"/>
    </source>
</evidence>
<keyword evidence="2" id="KW-1185">Reference proteome</keyword>
<reference evidence="1 2" key="1">
    <citation type="submission" date="2019-02" db="EMBL/GenBank/DDBJ databases">
        <title>Genome sequencing of the rare red list fungi Antrodiella citrinella (Flaviporus citrinellus).</title>
        <authorList>
            <person name="Buettner E."/>
            <person name="Kellner H."/>
        </authorList>
    </citation>
    <scope>NUCLEOTIDE SEQUENCE [LARGE SCALE GENOMIC DNA]</scope>
    <source>
        <strain evidence="1 2">DSM 108506</strain>
    </source>
</reference>
<proteinExistence type="predicted"/>
<dbReference type="Proteomes" id="UP000308730">
    <property type="component" value="Unassembled WGS sequence"/>
</dbReference>
<comment type="caution">
    <text evidence="1">The sequence shown here is derived from an EMBL/GenBank/DDBJ whole genome shotgun (WGS) entry which is preliminary data.</text>
</comment>
<organism evidence="1 2">
    <name type="scientific">Antrodiella citrinella</name>
    <dbReference type="NCBI Taxonomy" id="2447956"/>
    <lineage>
        <taxon>Eukaryota</taxon>
        <taxon>Fungi</taxon>
        <taxon>Dikarya</taxon>
        <taxon>Basidiomycota</taxon>
        <taxon>Agaricomycotina</taxon>
        <taxon>Agaricomycetes</taxon>
        <taxon>Polyporales</taxon>
        <taxon>Steccherinaceae</taxon>
        <taxon>Antrodiella</taxon>
    </lineage>
</organism>
<name>A0A4S4MTF4_9APHY</name>
<gene>
    <name evidence="1" type="ORF">EUX98_g4734</name>
</gene>
<protein>
    <submittedName>
        <fullName evidence="1">Uncharacterized protein</fullName>
    </submittedName>
</protein>
<evidence type="ECO:0000313" key="1">
    <source>
        <dbReference type="EMBL" id="THH29449.1"/>
    </source>
</evidence>
<accession>A0A4S4MTF4</accession>
<dbReference type="EMBL" id="SGPM01000123">
    <property type="protein sequence ID" value="THH29449.1"/>
    <property type="molecule type" value="Genomic_DNA"/>
</dbReference>
<dbReference type="AlphaFoldDB" id="A0A4S4MTF4"/>